<dbReference type="InterPro" id="IPR027417">
    <property type="entry name" value="P-loop_NTPase"/>
</dbReference>
<comment type="pathway">
    <text evidence="1">Carbohydrate acid metabolism.</text>
</comment>
<reference evidence="11" key="1">
    <citation type="journal article" date="2019" name="Int. J. Syst. Evol. Microbiol.">
        <title>The Global Catalogue of Microorganisms (GCM) 10K type strain sequencing project: providing services to taxonomists for standard genome sequencing and annotation.</title>
        <authorList>
            <consortium name="The Broad Institute Genomics Platform"/>
            <consortium name="The Broad Institute Genome Sequencing Center for Infectious Disease"/>
            <person name="Wu L."/>
            <person name="Ma J."/>
        </authorList>
    </citation>
    <scope>NUCLEOTIDE SEQUENCE [LARGE SCALE GENOMIC DNA]</scope>
    <source>
        <strain evidence="11">JCM 13501</strain>
    </source>
</reference>
<comment type="caution">
    <text evidence="10">The sequence shown here is derived from an EMBL/GenBank/DDBJ whole genome shotgun (WGS) entry which is preliminary data.</text>
</comment>
<dbReference type="CDD" id="cd02021">
    <property type="entry name" value="GntK"/>
    <property type="match status" value="1"/>
</dbReference>
<keyword evidence="11" id="KW-1185">Reference proteome</keyword>
<proteinExistence type="inferred from homology"/>
<evidence type="ECO:0000256" key="4">
    <source>
        <dbReference type="ARBA" id="ARBA00022679"/>
    </source>
</evidence>
<gene>
    <name evidence="10" type="primary">idnK</name>
    <name evidence="10" type="ORF">GCM10009425_04760</name>
</gene>
<dbReference type="Gene3D" id="3.40.50.300">
    <property type="entry name" value="P-loop containing nucleotide triphosphate hydrolases"/>
    <property type="match status" value="1"/>
</dbReference>
<dbReference type="EMBL" id="BMNW01000001">
    <property type="protein sequence ID" value="GGL96814.1"/>
    <property type="molecule type" value="Genomic_DNA"/>
</dbReference>
<evidence type="ECO:0000256" key="9">
    <source>
        <dbReference type="RuleBase" id="RU363066"/>
    </source>
</evidence>
<dbReference type="RefSeq" id="WP_188864458.1">
    <property type="nucleotide sequence ID" value="NZ_BMNW01000001.1"/>
</dbReference>
<dbReference type="Pfam" id="PF01202">
    <property type="entry name" value="SKI"/>
    <property type="match status" value="1"/>
</dbReference>
<sequence>MIYLIMGVSGSGKTTIGERLAKRLGCQFSDADQFHSEANRKKMAEGTPLNDDDRWPWLDAIRAAMQEAHHNRQTHVFACSALKKQYRERLQTATEGIVLVFLNGPAEVLSERILNRRGHFFDPRLLQSQIDTLEPPSEQEALLIDVRQSPDEIIDVILQASERRQ</sequence>
<evidence type="ECO:0000313" key="10">
    <source>
        <dbReference type="EMBL" id="GGL96814.1"/>
    </source>
</evidence>
<keyword evidence="6 9" id="KW-0418">Kinase</keyword>
<dbReference type="Proteomes" id="UP000616499">
    <property type="component" value="Unassembled WGS sequence"/>
</dbReference>
<dbReference type="EC" id="2.7.1.12" evidence="3 9"/>
<protein>
    <recommendedName>
        <fullName evidence="3 9">Gluconokinase</fullName>
        <ecNumber evidence="3 9">2.7.1.12</ecNumber>
    </recommendedName>
</protein>
<dbReference type="PANTHER" id="PTHR43442">
    <property type="entry name" value="GLUCONOKINASE-RELATED"/>
    <property type="match status" value="1"/>
</dbReference>
<dbReference type="PANTHER" id="PTHR43442:SF3">
    <property type="entry name" value="GLUCONOKINASE-RELATED"/>
    <property type="match status" value="1"/>
</dbReference>
<dbReference type="InterPro" id="IPR006001">
    <property type="entry name" value="Therm_gnt_kin"/>
</dbReference>
<comment type="catalytic activity">
    <reaction evidence="8 9">
        <text>D-gluconate + ATP = 6-phospho-D-gluconate + ADP + H(+)</text>
        <dbReference type="Rhea" id="RHEA:19433"/>
        <dbReference type="ChEBI" id="CHEBI:15378"/>
        <dbReference type="ChEBI" id="CHEBI:18391"/>
        <dbReference type="ChEBI" id="CHEBI:30616"/>
        <dbReference type="ChEBI" id="CHEBI:58759"/>
        <dbReference type="ChEBI" id="CHEBI:456216"/>
        <dbReference type="EC" id="2.7.1.12"/>
    </reaction>
</comment>
<evidence type="ECO:0000256" key="2">
    <source>
        <dbReference type="ARBA" id="ARBA00008420"/>
    </source>
</evidence>
<comment type="similarity">
    <text evidence="2 9">Belongs to the gluconokinase GntK/GntV family.</text>
</comment>
<organism evidence="10 11">
    <name type="scientific">Pseudomonas asuensis</name>
    <dbReference type="NCBI Taxonomy" id="1825787"/>
    <lineage>
        <taxon>Bacteria</taxon>
        <taxon>Pseudomonadati</taxon>
        <taxon>Pseudomonadota</taxon>
        <taxon>Gammaproteobacteria</taxon>
        <taxon>Pseudomonadales</taxon>
        <taxon>Pseudomonadaceae</taxon>
        <taxon>Pseudomonas</taxon>
    </lineage>
</organism>
<name>A0ABQ2GI97_9PSED</name>
<evidence type="ECO:0000313" key="11">
    <source>
        <dbReference type="Proteomes" id="UP000616499"/>
    </source>
</evidence>
<evidence type="ECO:0000256" key="8">
    <source>
        <dbReference type="ARBA" id="ARBA00048090"/>
    </source>
</evidence>
<evidence type="ECO:0000256" key="3">
    <source>
        <dbReference type="ARBA" id="ARBA00012054"/>
    </source>
</evidence>
<keyword evidence="5 9" id="KW-0547">Nucleotide-binding</keyword>
<evidence type="ECO:0000256" key="5">
    <source>
        <dbReference type="ARBA" id="ARBA00022741"/>
    </source>
</evidence>
<evidence type="ECO:0000256" key="7">
    <source>
        <dbReference type="ARBA" id="ARBA00022840"/>
    </source>
</evidence>
<keyword evidence="7 9" id="KW-0067">ATP-binding</keyword>
<keyword evidence="4 9" id="KW-0808">Transferase</keyword>
<dbReference type="SUPFAM" id="SSF52540">
    <property type="entry name" value="P-loop containing nucleoside triphosphate hydrolases"/>
    <property type="match status" value="1"/>
</dbReference>
<dbReference type="NCBIfam" id="TIGR01313">
    <property type="entry name" value="therm_gnt_kin"/>
    <property type="match status" value="1"/>
</dbReference>
<dbReference type="InterPro" id="IPR031322">
    <property type="entry name" value="Shikimate/glucono_kinase"/>
</dbReference>
<accession>A0ABQ2GI97</accession>
<dbReference type="PRINTS" id="PR01100">
    <property type="entry name" value="SHIKIMTKNASE"/>
</dbReference>
<evidence type="ECO:0000256" key="6">
    <source>
        <dbReference type="ARBA" id="ARBA00022777"/>
    </source>
</evidence>
<evidence type="ECO:0000256" key="1">
    <source>
        <dbReference type="ARBA" id="ARBA00004761"/>
    </source>
</evidence>